<dbReference type="GeneID" id="301684349"/>
<dbReference type="InterPro" id="IPR020081">
    <property type="entry name" value="SsrA-bd_prot_CS"/>
</dbReference>
<dbReference type="PROSITE" id="PS01317">
    <property type="entry name" value="SSRP"/>
    <property type="match status" value="1"/>
</dbReference>
<organism evidence="4 5">
    <name type="scientific">Limnospira platensis NIES-46</name>
    <dbReference type="NCBI Taxonomy" id="1236695"/>
    <lineage>
        <taxon>Bacteria</taxon>
        <taxon>Bacillati</taxon>
        <taxon>Cyanobacteriota</taxon>
        <taxon>Cyanophyceae</taxon>
        <taxon>Oscillatoriophycideae</taxon>
        <taxon>Oscillatoriales</taxon>
        <taxon>Sirenicapillariaceae</taxon>
        <taxon>Limnospira</taxon>
    </lineage>
</organism>
<dbReference type="Gene3D" id="2.40.280.10">
    <property type="match status" value="1"/>
</dbReference>
<evidence type="ECO:0000256" key="1">
    <source>
        <dbReference type="ARBA" id="ARBA00022490"/>
    </source>
</evidence>
<dbReference type="CDD" id="cd09294">
    <property type="entry name" value="SmpB"/>
    <property type="match status" value="1"/>
</dbReference>
<reference evidence="4 5" key="1">
    <citation type="journal article" date="2019" name="J Genomics">
        <title>The Draft Genome of a Hydrogen-producing Cyanobacterium, Arthrospira platensis NIES-46.</title>
        <authorList>
            <person name="Suzuki S."/>
            <person name="Yamaguchi H."/>
            <person name="Kawachi M."/>
        </authorList>
    </citation>
    <scope>NUCLEOTIDE SEQUENCE [LARGE SCALE GENOMIC DNA]</scope>
    <source>
        <strain evidence="4 5">NIES-46</strain>
    </source>
</reference>
<comment type="function">
    <text evidence="3">Required for rescue of stalled ribosomes mediated by trans-translation. Binds to transfer-messenger RNA (tmRNA), required for stable association of tmRNA with ribosomes. tmRNA and SmpB together mimic tRNA shape, replacing the anticodon stem-loop with SmpB. tmRNA is encoded by the ssrA gene; the 2 termini fold to resemble tRNA(Ala) and it encodes a 'tag peptide', a short internal open reading frame. During trans-translation Ala-aminoacylated tmRNA acts like a tRNA, entering the A-site of stalled ribosomes, displacing the stalled mRNA. The ribosome then switches to translate the ORF on the tmRNA; the nascent peptide is terminated with the 'tag peptide' encoded by the tmRNA and targeted for degradation. The ribosome is freed to recommence translation, which seems to be the essential function of trans-translation.</text>
</comment>
<keyword evidence="1 3" id="KW-0963">Cytoplasm</keyword>
<keyword evidence="5" id="KW-1185">Reference proteome</keyword>
<dbReference type="NCBIfam" id="TIGR00086">
    <property type="entry name" value="smpB"/>
    <property type="match status" value="1"/>
</dbReference>
<dbReference type="InterPro" id="IPR000037">
    <property type="entry name" value="SsrA-bd_prot"/>
</dbReference>
<evidence type="ECO:0000313" key="5">
    <source>
        <dbReference type="Proteomes" id="UP000326169"/>
    </source>
</evidence>
<name>A0A5M3TA36_LIMPL</name>
<gene>
    <name evidence="3 4" type="primary">smpB</name>
    <name evidence="4" type="ORF">NIES46_35670</name>
</gene>
<dbReference type="HAMAP" id="MF_00023">
    <property type="entry name" value="SmpB"/>
    <property type="match status" value="1"/>
</dbReference>
<dbReference type="PANTHER" id="PTHR30308:SF2">
    <property type="entry name" value="SSRA-BINDING PROTEIN"/>
    <property type="match status" value="1"/>
</dbReference>
<evidence type="ECO:0000256" key="2">
    <source>
        <dbReference type="ARBA" id="ARBA00022884"/>
    </source>
</evidence>
<dbReference type="EMBL" id="BIMW01000134">
    <property type="protein sequence ID" value="GCE95502.1"/>
    <property type="molecule type" value="Genomic_DNA"/>
</dbReference>
<protein>
    <recommendedName>
        <fullName evidence="3">SsrA-binding protein</fullName>
    </recommendedName>
    <alternativeName>
        <fullName evidence="3">Small protein B</fullName>
    </alternativeName>
</protein>
<keyword evidence="2 3" id="KW-0694">RNA-binding</keyword>
<sequence length="155" mass="18198">MSKDSNGYKILTDNRKARYLYEILDTYEAGIELKGTEVKSIRAGRSNLQDGYALVRDGEVWLINVHISPYENTSNFFNHDPRRTRKLLLHRQEINKLIGQVEQKGLTLVPLRMYLKRGRVKVMIGLARGKKLHDKRETIRRRDDARSMQRALKQF</sequence>
<accession>A0A5M3TA36</accession>
<dbReference type="Pfam" id="PF01668">
    <property type="entry name" value="SmpB"/>
    <property type="match status" value="1"/>
</dbReference>
<proteinExistence type="inferred from homology"/>
<dbReference type="InterPro" id="IPR023620">
    <property type="entry name" value="SmpB"/>
</dbReference>
<comment type="similarity">
    <text evidence="3">Belongs to the SmpB family.</text>
</comment>
<comment type="subcellular location">
    <subcellularLocation>
        <location evidence="3">Cytoplasm</location>
    </subcellularLocation>
    <text evidence="3">The tmRNA-SmpB complex associates with stalled 70S ribosomes.</text>
</comment>
<dbReference type="Proteomes" id="UP000326169">
    <property type="component" value="Unassembled WGS sequence"/>
</dbReference>
<dbReference type="PANTHER" id="PTHR30308">
    <property type="entry name" value="TMRNA-BINDING COMPONENT OF TRANS-TRANSLATION TAGGING COMPLEX"/>
    <property type="match status" value="1"/>
</dbReference>
<dbReference type="RefSeq" id="WP_006619952.1">
    <property type="nucleotide sequence ID" value="NZ_BIMW01000134.1"/>
</dbReference>
<comment type="caution">
    <text evidence="4">The sequence shown here is derived from an EMBL/GenBank/DDBJ whole genome shotgun (WGS) entry which is preliminary data.</text>
</comment>
<evidence type="ECO:0000313" key="4">
    <source>
        <dbReference type="EMBL" id="GCE95502.1"/>
    </source>
</evidence>
<evidence type="ECO:0000256" key="3">
    <source>
        <dbReference type="HAMAP-Rule" id="MF_00023"/>
    </source>
</evidence>
<dbReference type="NCBIfam" id="NF003843">
    <property type="entry name" value="PRK05422.1"/>
    <property type="match status" value="1"/>
</dbReference>
<dbReference type="SUPFAM" id="SSF74982">
    <property type="entry name" value="Small protein B (SmpB)"/>
    <property type="match status" value="1"/>
</dbReference>